<sequence length="73" mass="8575">MRLLRSIFTFPLLWMQTSEKRRIYDGMVKKGSKSLLQQGYDDGADQKDKTKASRCHRLDQFFNWVCTQEATGI</sequence>
<dbReference type="Proteomes" id="UP000215914">
    <property type="component" value="Chromosome 5"/>
</dbReference>
<dbReference type="AlphaFoldDB" id="A0A251UR98"/>
<gene>
    <name evidence="2" type="ORF">HannXRQ_Chr05g0141251</name>
    <name evidence="1" type="ORF">HanXRQr2_Chr05g0210351</name>
</gene>
<reference evidence="2" key="2">
    <citation type="submission" date="2017-02" db="EMBL/GenBank/DDBJ databases">
        <title>Sunflower complete genome.</title>
        <authorList>
            <person name="Langlade N."/>
            <person name="Munos S."/>
        </authorList>
    </citation>
    <scope>NUCLEOTIDE SEQUENCE [LARGE SCALE GENOMIC DNA]</scope>
    <source>
        <tissue evidence="2">Leaves</tissue>
    </source>
</reference>
<keyword evidence="3" id="KW-1185">Reference proteome</keyword>
<reference evidence="1" key="3">
    <citation type="submission" date="2020-06" db="EMBL/GenBank/DDBJ databases">
        <title>Helianthus annuus Genome sequencing and assembly Release 2.</title>
        <authorList>
            <person name="Gouzy J."/>
            <person name="Langlade N."/>
            <person name="Munos S."/>
        </authorList>
    </citation>
    <scope>NUCLEOTIDE SEQUENCE</scope>
    <source>
        <tissue evidence="1">Leaves</tissue>
    </source>
</reference>
<protein>
    <submittedName>
        <fullName evidence="2">Uncharacterized protein</fullName>
    </submittedName>
</protein>
<evidence type="ECO:0000313" key="2">
    <source>
        <dbReference type="EMBL" id="OTG24851.1"/>
    </source>
</evidence>
<dbReference type="EMBL" id="MNCJ02000320">
    <property type="protein sequence ID" value="KAF5805522.1"/>
    <property type="molecule type" value="Genomic_DNA"/>
</dbReference>
<evidence type="ECO:0000313" key="1">
    <source>
        <dbReference type="EMBL" id="KAF5805522.1"/>
    </source>
</evidence>
<evidence type="ECO:0000313" key="3">
    <source>
        <dbReference type="Proteomes" id="UP000215914"/>
    </source>
</evidence>
<reference evidence="1 3" key="1">
    <citation type="journal article" date="2017" name="Nature">
        <title>The sunflower genome provides insights into oil metabolism, flowering and Asterid evolution.</title>
        <authorList>
            <person name="Badouin H."/>
            <person name="Gouzy J."/>
            <person name="Grassa C.J."/>
            <person name="Murat F."/>
            <person name="Staton S.E."/>
            <person name="Cottret L."/>
            <person name="Lelandais-Briere C."/>
            <person name="Owens G.L."/>
            <person name="Carrere S."/>
            <person name="Mayjonade B."/>
            <person name="Legrand L."/>
            <person name="Gill N."/>
            <person name="Kane N.C."/>
            <person name="Bowers J.E."/>
            <person name="Hubner S."/>
            <person name="Bellec A."/>
            <person name="Berard A."/>
            <person name="Berges H."/>
            <person name="Blanchet N."/>
            <person name="Boniface M.C."/>
            <person name="Brunel D."/>
            <person name="Catrice O."/>
            <person name="Chaidir N."/>
            <person name="Claudel C."/>
            <person name="Donnadieu C."/>
            <person name="Faraut T."/>
            <person name="Fievet G."/>
            <person name="Helmstetter N."/>
            <person name="King M."/>
            <person name="Knapp S.J."/>
            <person name="Lai Z."/>
            <person name="Le Paslier M.C."/>
            <person name="Lippi Y."/>
            <person name="Lorenzon L."/>
            <person name="Mandel J.R."/>
            <person name="Marage G."/>
            <person name="Marchand G."/>
            <person name="Marquand E."/>
            <person name="Bret-Mestries E."/>
            <person name="Morien E."/>
            <person name="Nambeesan S."/>
            <person name="Nguyen T."/>
            <person name="Pegot-Espagnet P."/>
            <person name="Pouilly N."/>
            <person name="Raftis F."/>
            <person name="Sallet E."/>
            <person name="Schiex T."/>
            <person name="Thomas J."/>
            <person name="Vandecasteele C."/>
            <person name="Vares D."/>
            <person name="Vear F."/>
            <person name="Vautrin S."/>
            <person name="Crespi M."/>
            <person name="Mangin B."/>
            <person name="Burke J.M."/>
            <person name="Salse J."/>
            <person name="Munos S."/>
            <person name="Vincourt P."/>
            <person name="Rieseberg L.H."/>
            <person name="Langlade N.B."/>
        </authorList>
    </citation>
    <scope>NUCLEOTIDE SEQUENCE [LARGE SCALE GENOMIC DNA]</scope>
    <source>
        <strain evidence="3">cv. SF193</strain>
        <tissue evidence="1">Leaves</tissue>
    </source>
</reference>
<organism evidence="2 3">
    <name type="scientific">Helianthus annuus</name>
    <name type="common">Common sunflower</name>
    <dbReference type="NCBI Taxonomy" id="4232"/>
    <lineage>
        <taxon>Eukaryota</taxon>
        <taxon>Viridiplantae</taxon>
        <taxon>Streptophyta</taxon>
        <taxon>Embryophyta</taxon>
        <taxon>Tracheophyta</taxon>
        <taxon>Spermatophyta</taxon>
        <taxon>Magnoliopsida</taxon>
        <taxon>eudicotyledons</taxon>
        <taxon>Gunneridae</taxon>
        <taxon>Pentapetalae</taxon>
        <taxon>asterids</taxon>
        <taxon>campanulids</taxon>
        <taxon>Asterales</taxon>
        <taxon>Asteraceae</taxon>
        <taxon>Asteroideae</taxon>
        <taxon>Heliantheae alliance</taxon>
        <taxon>Heliantheae</taxon>
        <taxon>Helianthus</taxon>
    </lineage>
</organism>
<proteinExistence type="predicted"/>
<dbReference type="InParanoid" id="A0A251UR98"/>
<dbReference type="EMBL" id="CM007894">
    <property type="protein sequence ID" value="OTG24851.1"/>
    <property type="molecule type" value="Genomic_DNA"/>
</dbReference>
<accession>A0A251UR98</accession>
<name>A0A251UR98_HELAN</name>
<dbReference type="Gramene" id="mRNA:HanXRQr2_Chr05g0210351">
    <property type="protein sequence ID" value="mRNA:HanXRQr2_Chr05g0210351"/>
    <property type="gene ID" value="HanXRQr2_Chr05g0210351"/>
</dbReference>